<dbReference type="Pfam" id="PF10101">
    <property type="entry name" value="DUF2339"/>
    <property type="match status" value="1"/>
</dbReference>
<feature type="transmembrane region" description="Helical" evidence="2">
    <location>
        <begin position="216"/>
        <end position="234"/>
    </location>
</feature>
<dbReference type="PANTHER" id="PTHR38434:SF1">
    <property type="entry name" value="BLL2549 PROTEIN"/>
    <property type="match status" value="1"/>
</dbReference>
<feature type="transmembrane region" description="Helical" evidence="2">
    <location>
        <begin position="289"/>
        <end position="307"/>
    </location>
</feature>
<feature type="transmembrane region" description="Helical" evidence="2">
    <location>
        <begin position="131"/>
        <end position="150"/>
    </location>
</feature>
<protein>
    <submittedName>
        <fullName evidence="3">Membrane protein DUF2339</fullName>
    </submittedName>
</protein>
<feature type="transmembrane region" description="Helical" evidence="2">
    <location>
        <begin position="654"/>
        <end position="677"/>
    </location>
</feature>
<feature type="transmembrane region" description="Helical" evidence="2">
    <location>
        <begin position="373"/>
        <end position="396"/>
    </location>
</feature>
<feature type="transmembrane region" description="Helical" evidence="2">
    <location>
        <begin position="263"/>
        <end position="282"/>
    </location>
</feature>
<feature type="transmembrane region" description="Helical" evidence="2">
    <location>
        <begin position="156"/>
        <end position="178"/>
    </location>
</feature>
<feature type="transmembrane region" description="Helical" evidence="2">
    <location>
        <begin position="313"/>
        <end position="336"/>
    </location>
</feature>
<feature type="transmembrane region" description="Helical" evidence="2">
    <location>
        <begin position="586"/>
        <end position="603"/>
    </location>
</feature>
<feature type="transmembrane region" description="Helical" evidence="2">
    <location>
        <begin position="776"/>
        <end position="793"/>
    </location>
</feature>
<feature type="region of interest" description="Disordered" evidence="1">
    <location>
        <begin position="89"/>
        <end position="114"/>
    </location>
</feature>
<feature type="transmembrane region" description="Helical" evidence="2">
    <location>
        <begin position="722"/>
        <end position="741"/>
    </location>
</feature>
<dbReference type="InterPro" id="IPR019286">
    <property type="entry name" value="DUF2339_TM"/>
</dbReference>
<evidence type="ECO:0000313" key="4">
    <source>
        <dbReference type="Proteomes" id="UP000248584"/>
    </source>
</evidence>
<keyword evidence="4" id="KW-1185">Reference proteome</keyword>
<evidence type="ECO:0000256" key="1">
    <source>
        <dbReference type="SAM" id="MobiDB-lite"/>
    </source>
</evidence>
<feature type="transmembrane region" description="Helical" evidence="2">
    <location>
        <begin position="530"/>
        <end position="547"/>
    </location>
</feature>
<keyword evidence="2" id="KW-0472">Membrane</keyword>
<dbReference type="Proteomes" id="UP000248584">
    <property type="component" value="Unassembled WGS sequence"/>
</dbReference>
<evidence type="ECO:0000313" key="3">
    <source>
        <dbReference type="EMBL" id="PZX39278.1"/>
    </source>
</evidence>
<keyword evidence="2" id="KW-0812">Transmembrane</keyword>
<comment type="caution">
    <text evidence="3">The sequence shown here is derived from an EMBL/GenBank/DDBJ whole genome shotgun (WGS) entry which is preliminary data.</text>
</comment>
<feature type="transmembrane region" description="Helical" evidence="2">
    <location>
        <begin position="746"/>
        <end position="764"/>
    </location>
</feature>
<accession>A0ABX5PWJ9</accession>
<name>A0ABX5PWJ9_9FLAO</name>
<dbReference type="PANTHER" id="PTHR38434">
    <property type="entry name" value="BLL2549 PROTEIN"/>
    <property type="match status" value="1"/>
</dbReference>
<feature type="transmembrane region" description="Helical" evidence="2">
    <location>
        <begin position="190"/>
        <end position="210"/>
    </location>
</feature>
<feature type="transmembrane region" description="Helical" evidence="2">
    <location>
        <begin position="491"/>
        <end position="510"/>
    </location>
</feature>
<reference evidence="3 4" key="1">
    <citation type="submission" date="2018-06" db="EMBL/GenBank/DDBJ databases">
        <title>Genomic Encyclopedia of Archaeal and Bacterial Type Strains, Phase II (KMG-II): from individual species to whole genera.</title>
        <authorList>
            <person name="Goeker M."/>
        </authorList>
    </citation>
    <scope>NUCLEOTIDE SEQUENCE [LARGE SCALE GENOMIC DNA]</scope>
    <source>
        <strain evidence="3 4">DSM 17205</strain>
    </source>
</reference>
<gene>
    <name evidence="3" type="ORF">LX97_02644</name>
</gene>
<sequence>MASNQKAIQQLIEKLELLSKKQETFKYEIFELKNKIDLLAAEELEKNSTDQKLENQFKISTDVNQKEKAINPVEKEDLQKEIPNKPKEVFNYPSTISREPSNQPQPKQSQNLNRLTRNRKSNLEKFIGENLLNKIGILITIIGVGIGAKYSIENELISPLTRIILGYLSALGLLGFGIKLKKKYEAYSAVLVSGATVILYFITFFAYSFYELIPQTVAFILMVVFTIFTVVASLNYNRQIIAHLGLVGAYAVPFLLSDGSGKVAVLFSYMTIINIGILVISFKKYWKPLYYTAFGLTWLIFSWWFVLDYRDDAHFTLGLTFSTTFYIIFYLTFLAYKLFKKETFATADVVLLLLNSFIYYGLGYAILSDHETGQHYLGLFTLFNAVIHFVVAAVIFKQNLSDKKLFYLATALVLTFISIAIPVQLDGNWVTLLWTIQAALLFWIGTSKKIAIYEKLSYPLMVLAFLSLLEDWQSGYIFYSNVDGIMETPIWNTYFLGSVLFLLIFGTIVYLQTKKVFVSSLNSNEIAHQIVFYGVPLIFIFSSYYAFRLEIAFYFDQWYNSSEITIGTSGGYDNTLKDWSLKDFKAVWIINYTLFFVSALAYLNYRKIKNTALEIGTLVLSFITVLVFLVQGLYALSDLREAYLETSEYFNRGGFYLIIRYVSFVFLAMAMTAFYRFIKKEGIQKGWKIAYDAMLHVTIVWVVSSELIHWLDLAGARDSYKLGLSILWGVYSFLLIGFGIWKGKPYLRIGGMGLFAITLIKLFFYDIAHLNTISKTIVFVSLGVLLLIISFLYNKYKSQIIYLDNNSETEPQQNENQVSAYDEFYDKNDM</sequence>
<proteinExistence type="predicted"/>
<organism evidence="3 4">
    <name type="scientific">Nonlabens dokdonensis</name>
    <dbReference type="NCBI Taxonomy" id="328515"/>
    <lineage>
        <taxon>Bacteria</taxon>
        <taxon>Pseudomonadati</taxon>
        <taxon>Bacteroidota</taxon>
        <taxon>Flavobacteriia</taxon>
        <taxon>Flavobacteriales</taxon>
        <taxon>Flavobacteriaceae</taxon>
        <taxon>Nonlabens</taxon>
    </lineage>
</organism>
<feature type="transmembrane region" description="Helical" evidence="2">
    <location>
        <begin position="458"/>
        <end position="479"/>
    </location>
</feature>
<feature type="transmembrane region" description="Helical" evidence="2">
    <location>
        <begin position="615"/>
        <end position="634"/>
    </location>
</feature>
<keyword evidence="2" id="KW-1133">Transmembrane helix</keyword>
<feature type="compositionally biased region" description="Low complexity" evidence="1">
    <location>
        <begin position="100"/>
        <end position="111"/>
    </location>
</feature>
<feature type="transmembrane region" description="Helical" evidence="2">
    <location>
        <begin position="429"/>
        <end position="446"/>
    </location>
</feature>
<dbReference type="EMBL" id="QKZR01000004">
    <property type="protein sequence ID" value="PZX39278.1"/>
    <property type="molecule type" value="Genomic_DNA"/>
</dbReference>
<feature type="transmembrane region" description="Helical" evidence="2">
    <location>
        <begin position="405"/>
        <end position="423"/>
    </location>
</feature>
<evidence type="ECO:0000256" key="2">
    <source>
        <dbReference type="SAM" id="Phobius"/>
    </source>
</evidence>
<feature type="transmembrane region" description="Helical" evidence="2">
    <location>
        <begin position="348"/>
        <end position="367"/>
    </location>
</feature>
<dbReference type="RefSeq" id="WP_015364084.1">
    <property type="nucleotide sequence ID" value="NZ_QKZR01000004.1"/>
</dbReference>
<feature type="transmembrane region" description="Helical" evidence="2">
    <location>
        <begin position="241"/>
        <end position="257"/>
    </location>
</feature>